<reference evidence="3" key="1">
    <citation type="journal article" date="2020" name="Stud. Mycol.">
        <title>101 Dothideomycetes genomes: a test case for predicting lifestyles and emergence of pathogens.</title>
        <authorList>
            <person name="Haridas S."/>
            <person name="Albert R."/>
            <person name="Binder M."/>
            <person name="Bloem J."/>
            <person name="Labutti K."/>
            <person name="Salamov A."/>
            <person name="Andreopoulos B."/>
            <person name="Baker S."/>
            <person name="Barry K."/>
            <person name="Bills G."/>
            <person name="Bluhm B."/>
            <person name="Cannon C."/>
            <person name="Castanera R."/>
            <person name="Culley D."/>
            <person name="Daum C."/>
            <person name="Ezra D."/>
            <person name="Gonzalez J."/>
            <person name="Henrissat B."/>
            <person name="Kuo A."/>
            <person name="Liang C."/>
            <person name="Lipzen A."/>
            <person name="Lutzoni F."/>
            <person name="Magnuson J."/>
            <person name="Mondo S."/>
            <person name="Nolan M."/>
            <person name="Ohm R."/>
            <person name="Pangilinan J."/>
            <person name="Park H.-J."/>
            <person name="Ramirez L."/>
            <person name="Alfaro M."/>
            <person name="Sun H."/>
            <person name="Tritt A."/>
            <person name="Yoshinaga Y."/>
            <person name="Zwiers L.-H."/>
            <person name="Turgeon B."/>
            <person name="Goodwin S."/>
            <person name="Spatafora J."/>
            <person name="Crous P."/>
            <person name="Grigoriev I."/>
        </authorList>
    </citation>
    <scope>NUCLEOTIDE SEQUENCE</scope>
    <source>
        <strain evidence="3">CBS 115976</strain>
    </source>
</reference>
<gene>
    <name evidence="3" type="ORF">BT63DRAFT_205479</name>
</gene>
<sequence>MASLTTFRGRRCTKVRRGVGSGLNNSTLKETLSPSIKPAGATSAVATSSKSVYAPTTNYPGISGQQIATVIIPAPVPTPNAPTPNPQPAPAPAPTAAAPDPIPQPAPPVALPPSIQSSAAVGGIGPAQVTSPPSQNTPAVVAPVPVAPNSPNNPQPNNPQPNSPQPNNPTQPRPTGANSGSGSGTGGGSGSGIGSTPHDPAQPGHDPAQSGHDPNQPPGPSGSPNVVSPVLQSVGPGGPMPIVSLGQGPVNTEGVPLPVPVLFTSSGIIATTWMTPSVTLRPGATGVGTDMGRNKPTGNPKAGTGGGGGMGGGAGASVEEAAAGSKAKSTAIIAGSVSAIVAISLICALIFFCLRRRRQQPRDLVSGSFVVDRRSSPRDNVRAFFSGRNSRRDEADSVRSNTPALERGLERTPYMQEVDTSSRRRSSSEPASRAFNAPPPKAVSRNAPDGLPTIPKVNLGDPHRRSVSSISGMAYPVLSDLNNPFIDPDPSAPLRIVNRDASLQGTPLSTPLSAKPPLLPMGAFGMAAAAGVAGGMVSSNLKHSSPLSPTRSNHRRTPSTSQNPFADPVPISDPFADPEASSSTTPKILQRASTDTTSQYSNSPAISQTRTMPGIPQITKTAASSISSHKYNGSADSGFASASPESLHSPRFNGLGINIFNRNNHRRTESRAPLMPTSSPRVPFPQNPDRLSVGRPPRVPSGGSTRGHERLSSTSSSSSLSLSFPSSWGSPGPTRPPSMAGQPSPTERSGGGSPRNASRVSDPFDLDLPELLEYANSDANYSVTTIPHAEGSTPPAAPPRRQS</sequence>
<proteinExistence type="predicted"/>
<feature type="region of interest" description="Disordered" evidence="1">
    <location>
        <begin position="383"/>
        <end position="465"/>
    </location>
</feature>
<dbReference type="Proteomes" id="UP000799302">
    <property type="component" value="Unassembled WGS sequence"/>
</dbReference>
<feature type="compositionally biased region" description="Pro residues" evidence="1">
    <location>
        <begin position="145"/>
        <end position="172"/>
    </location>
</feature>
<feature type="compositionally biased region" description="Gly residues" evidence="1">
    <location>
        <begin position="303"/>
        <end position="315"/>
    </location>
</feature>
<organism evidence="3 4">
    <name type="scientific">Microthyrium microscopicum</name>
    <dbReference type="NCBI Taxonomy" id="703497"/>
    <lineage>
        <taxon>Eukaryota</taxon>
        <taxon>Fungi</taxon>
        <taxon>Dikarya</taxon>
        <taxon>Ascomycota</taxon>
        <taxon>Pezizomycotina</taxon>
        <taxon>Dothideomycetes</taxon>
        <taxon>Dothideomycetes incertae sedis</taxon>
        <taxon>Microthyriales</taxon>
        <taxon>Microthyriaceae</taxon>
        <taxon>Microthyrium</taxon>
    </lineage>
</organism>
<feature type="compositionally biased region" description="Polar residues" evidence="1">
    <location>
        <begin position="540"/>
        <end position="551"/>
    </location>
</feature>
<dbReference type="OrthoDB" id="3946799at2759"/>
<dbReference type="CDD" id="cd12087">
    <property type="entry name" value="TM_EGFR-like"/>
    <property type="match status" value="1"/>
</dbReference>
<feature type="compositionally biased region" description="Gly residues" evidence="1">
    <location>
        <begin position="179"/>
        <end position="193"/>
    </location>
</feature>
<keyword evidence="4" id="KW-1185">Reference proteome</keyword>
<feature type="region of interest" description="Disordered" evidence="1">
    <location>
        <begin position="540"/>
        <end position="615"/>
    </location>
</feature>
<evidence type="ECO:0000313" key="3">
    <source>
        <dbReference type="EMBL" id="KAF2670985.1"/>
    </source>
</evidence>
<dbReference type="AlphaFoldDB" id="A0A6A6UFC5"/>
<evidence type="ECO:0000256" key="1">
    <source>
        <dbReference type="SAM" id="MobiDB-lite"/>
    </source>
</evidence>
<feature type="compositionally biased region" description="Polar residues" evidence="1">
    <location>
        <begin position="580"/>
        <end position="611"/>
    </location>
</feature>
<feature type="compositionally biased region" description="Pro residues" evidence="1">
    <location>
        <begin position="74"/>
        <end position="93"/>
    </location>
</feature>
<evidence type="ECO:0000256" key="2">
    <source>
        <dbReference type="SAM" id="Phobius"/>
    </source>
</evidence>
<feature type="transmembrane region" description="Helical" evidence="2">
    <location>
        <begin position="331"/>
        <end position="354"/>
    </location>
</feature>
<feature type="region of interest" description="Disordered" evidence="1">
    <location>
        <begin position="286"/>
        <end position="315"/>
    </location>
</feature>
<feature type="region of interest" description="Disordered" evidence="1">
    <location>
        <begin position="669"/>
        <end position="771"/>
    </location>
</feature>
<feature type="region of interest" description="Disordered" evidence="1">
    <location>
        <begin position="74"/>
        <end position="245"/>
    </location>
</feature>
<protein>
    <submittedName>
        <fullName evidence="3">Uncharacterized protein</fullName>
    </submittedName>
</protein>
<feature type="region of interest" description="Disordered" evidence="1">
    <location>
        <begin position="783"/>
        <end position="803"/>
    </location>
</feature>
<feature type="compositionally biased region" description="Low complexity" evidence="1">
    <location>
        <begin position="712"/>
        <end position="732"/>
    </location>
</feature>
<name>A0A6A6UFC5_9PEZI</name>
<evidence type="ECO:0000313" key="4">
    <source>
        <dbReference type="Proteomes" id="UP000799302"/>
    </source>
</evidence>
<keyword evidence="2" id="KW-0472">Membrane</keyword>
<keyword evidence="2" id="KW-0812">Transmembrane</keyword>
<accession>A0A6A6UFC5</accession>
<feature type="compositionally biased region" description="Pro residues" evidence="1">
    <location>
        <begin position="100"/>
        <end position="111"/>
    </location>
</feature>
<dbReference type="EMBL" id="MU004233">
    <property type="protein sequence ID" value="KAF2670985.1"/>
    <property type="molecule type" value="Genomic_DNA"/>
</dbReference>
<keyword evidence="2" id="KW-1133">Transmembrane helix</keyword>